<dbReference type="Pfam" id="PF11185">
    <property type="entry name" value="DUF2971"/>
    <property type="match status" value="1"/>
</dbReference>
<dbReference type="EMBL" id="VOLT01000007">
    <property type="protein sequence ID" value="TWX66876.1"/>
    <property type="molecule type" value="Genomic_DNA"/>
</dbReference>
<reference evidence="1 2" key="1">
    <citation type="submission" date="2019-07" db="EMBL/GenBank/DDBJ databases">
        <title>Genomes of sea-ice associated Colwellia species.</title>
        <authorList>
            <person name="Bowman J.P."/>
        </authorList>
    </citation>
    <scope>NUCLEOTIDE SEQUENCE [LARGE SCALE GENOMIC DNA]</scope>
    <source>
        <strain evidence="1 2">ACAM 459</strain>
    </source>
</reference>
<protein>
    <submittedName>
        <fullName evidence="1">DUF2971 domain-containing protein</fullName>
    </submittedName>
</protein>
<name>A0A5C6QCY2_9GAMM</name>
<dbReference type="RefSeq" id="WP_146789382.1">
    <property type="nucleotide sequence ID" value="NZ_VOLT01000007.1"/>
</dbReference>
<proteinExistence type="predicted"/>
<evidence type="ECO:0000313" key="1">
    <source>
        <dbReference type="EMBL" id="TWX66876.1"/>
    </source>
</evidence>
<dbReference type="Proteomes" id="UP000321822">
    <property type="component" value="Unassembled WGS sequence"/>
</dbReference>
<evidence type="ECO:0000313" key="2">
    <source>
        <dbReference type="Proteomes" id="UP000321822"/>
    </source>
</evidence>
<gene>
    <name evidence="1" type="ORF">ESZ36_15090</name>
</gene>
<organism evidence="1 2">
    <name type="scientific">Colwellia demingiae</name>
    <dbReference type="NCBI Taxonomy" id="89401"/>
    <lineage>
        <taxon>Bacteria</taxon>
        <taxon>Pseudomonadati</taxon>
        <taxon>Pseudomonadota</taxon>
        <taxon>Gammaproteobacteria</taxon>
        <taxon>Alteromonadales</taxon>
        <taxon>Colwelliaceae</taxon>
        <taxon>Colwellia</taxon>
    </lineage>
</organism>
<accession>A0A5C6QCY2</accession>
<keyword evidence="2" id="KW-1185">Reference proteome</keyword>
<comment type="caution">
    <text evidence="1">The sequence shown here is derived from an EMBL/GenBank/DDBJ whole genome shotgun (WGS) entry which is preliminary data.</text>
</comment>
<dbReference type="AlphaFoldDB" id="A0A5C6QCY2"/>
<dbReference type="InterPro" id="IPR021352">
    <property type="entry name" value="DUF2971"/>
</dbReference>
<dbReference type="OrthoDB" id="4119964at2"/>
<sequence length="268" mass="31862">MTDEYPKFLYKYRTIDDLKNIVGNPSLKALLKNEIAFSNKDNFNDLFDSKIKLIKPTPKQFRDLKKHLNKQDSQQIASCINKEEFTLEGYDLIERLIELFNRQVSTYYYFLCLSKNNNSNLMWSHYASSHTGFCIEFKTEYIKANKVTYKSNIPTINIIDLVKLKFKLGDDEKLGYKIWDSLRTKLIEWEYEEEYRFQASNSMLHGKVKKDHSYCMMDYKSEFIESIIFGCRMPSKIKTYIVENMHENIKYKEVKECDSSLEVVAYEP</sequence>